<accession>A0A0D8J561</accession>
<gene>
    <name evidence="3" type="ORF">LH29_22445</name>
</gene>
<dbReference type="Proteomes" id="UP000032544">
    <property type="component" value="Unassembled WGS sequence"/>
</dbReference>
<keyword evidence="2" id="KW-0732">Signal</keyword>
<comment type="caution">
    <text evidence="3">The sequence shown here is derived from an EMBL/GenBank/DDBJ whole genome shotgun (WGS) entry which is preliminary data.</text>
</comment>
<name>A0A0D8J561_9BACT</name>
<dbReference type="AlphaFoldDB" id="A0A0D8J561"/>
<feature type="signal peptide" evidence="2">
    <location>
        <begin position="1"/>
        <end position="22"/>
    </location>
</feature>
<dbReference type="RefSeq" id="WP_045033368.1">
    <property type="nucleotide sequence ID" value="NZ_CAJXKZ010000001.1"/>
</dbReference>
<feature type="chain" id="PRO_5002330852" description="Sensor of ECF-type sigma factor" evidence="2">
    <location>
        <begin position="23"/>
        <end position="156"/>
    </location>
</feature>
<dbReference type="EMBL" id="JRHC01000007">
    <property type="protein sequence ID" value="KJF42042.1"/>
    <property type="molecule type" value="Genomic_DNA"/>
</dbReference>
<protein>
    <recommendedName>
        <fullName evidence="5">Sensor of ECF-type sigma factor</fullName>
    </recommendedName>
</protein>
<evidence type="ECO:0000313" key="3">
    <source>
        <dbReference type="EMBL" id="KJF42042.1"/>
    </source>
</evidence>
<feature type="coiled-coil region" evidence="1">
    <location>
        <begin position="61"/>
        <end position="95"/>
    </location>
</feature>
<proteinExistence type="predicted"/>
<evidence type="ECO:0000256" key="2">
    <source>
        <dbReference type="SAM" id="SignalP"/>
    </source>
</evidence>
<keyword evidence="4" id="KW-1185">Reference proteome</keyword>
<dbReference type="OrthoDB" id="675330at2"/>
<evidence type="ECO:0000256" key="1">
    <source>
        <dbReference type="SAM" id="Coils"/>
    </source>
</evidence>
<evidence type="ECO:0008006" key="5">
    <source>
        <dbReference type="Google" id="ProtNLM"/>
    </source>
</evidence>
<evidence type="ECO:0000313" key="4">
    <source>
        <dbReference type="Proteomes" id="UP000032544"/>
    </source>
</evidence>
<sequence>MRQLIAILTLGLLIFTQTQANAQRNDDEEDRWERYRTEKVAFFTTNLDFTPEEAQKFWPVYNQMEKEMGEFQQKRHELEDKVRNVDENLSNKELIKLTREHVALGKTEAEVREKYNEKFLEILPPLKVIKLYKMEYEFRIYMFRKYRDRNRGNNND</sequence>
<dbReference type="STRING" id="1544798.LH29_22445"/>
<organism evidence="3 4">
    <name type="scientific">Draconibacterium sediminis</name>
    <dbReference type="NCBI Taxonomy" id="1544798"/>
    <lineage>
        <taxon>Bacteria</taxon>
        <taxon>Pseudomonadati</taxon>
        <taxon>Bacteroidota</taxon>
        <taxon>Bacteroidia</taxon>
        <taxon>Marinilabiliales</taxon>
        <taxon>Prolixibacteraceae</taxon>
        <taxon>Draconibacterium</taxon>
    </lineage>
</organism>
<reference evidence="3 4" key="1">
    <citation type="submission" date="2014-09" db="EMBL/GenBank/DDBJ databases">
        <title>Draft Genome Sequence of Draconibacterium sp. JN14CK-3.</title>
        <authorList>
            <person name="Dong C."/>
            <person name="Lai Q."/>
            <person name="Shao Z."/>
        </authorList>
    </citation>
    <scope>NUCLEOTIDE SEQUENCE [LARGE SCALE GENOMIC DNA]</scope>
    <source>
        <strain evidence="3 4">JN14CK-3</strain>
    </source>
</reference>
<keyword evidence="1" id="KW-0175">Coiled coil</keyword>